<dbReference type="GO" id="GO:0003964">
    <property type="term" value="F:RNA-directed DNA polymerase activity"/>
    <property type="evidence" value="ECO:0007669"/>
    <property type="project" value="UniProtKB-KW"/>
</dbReference>
<dbReference type="Proteomes" id="UP000036403">
    <property type="component" value="Unassembled WGS sequence"/>
</dbReference>
<gene>
    <name evidence="2" type="ORF">RF55_16843</name>
</gene>
<dbReference type="PANTHER" id="PTHR47027">
    <property type="entry name" value="REVERSE TRANSCRIPTASE DOMAIN-CONTAINING PROTEIN"/>
    <property type="match status" value="1"/>
</dbReference>
<keyword evidence="2" id="KW-0548">Nucleotidyltransferase</keyword>
<comment type="caution">
    <text evidence="2">The sequence shown here is derived from an EMBL/GenBank/DDBJ whole genome shotgun (WGS) entry which is preliminary data.</text>
</comment>
<dbReference type="InterPro" id="IPR000477">
    <property type="entry name" value="RT_dom"/>
</dbReference>
<keyword evidence="3" id="KW-1185">Reference proteome</keyword>
<keyword evidence="2" id="KW-0808">Transferase</keyword>
<dbReference type="Gene3D" id="3.30.70.270">
    <property type="match status" value="1"/>
</dbReference>
<proteinExistence type="predicted"/>
<dbReference type="PaxDb" id="67767-A0A0J7K3D5"/>
<keyword evidence="2" id="KW-0695">RNA-directed DNA polymerase</keyword>
<evidence type="ECO:0000313" key="3">
    <source>
        <dbReference type="Proteomes" id="UP000036403"/>
    </source>
</evidence>
<dbReference type="PANTHER" id="PTHR47027:SF20">
    <property type="entry name" value="REVERSE TRANSCRIPTASE-LIKE PROTEIN WITH RNA-DIRECTED DNA POLYMERASE DOMAIN"/>
    <property type="match status" value="1"/>
</dbReference>
<dbReference type="EMBL" id="LBMM01015074">
    <property type="protein sequence ID" value="KMQ84938.1"/>
    <property type="molecule type" value="Genomic_DNA"/>
</dbReference>
<dbReference type="InterPro" id="IPR043128">
    <property type="entry name" value="Rev_trsase/Diguanyl_cyclase"/>
</dbReference>
<evidence type="ECO:0000313" key="2">
    <source>
        <dbReference type="EMBL" id="KMQ84938.1"/>
    </source>
</evidence>
<feature type="domain" description="Reverse transcriptase" evidence="1">
    <location>
        <begin position="1"/>
        <end position="159"/>
    </location>
</feature>
<evidence type="ECO:0000259" key="1">
    <source>
        <dbReference type="PROSITE" id="PS50878"/>
    </source>
</evidence>
<reference evidence="2 3" key="1">
    <citation type="submission" date="2015-04" db="EMBL/GenBank/DDBJ databases">
        <title>Lasius niger genome sequencing.</title>
        <authorList>
            <person name="Konorov E.A."/>
            <person name="Nikitin M.A."/>
            <person name="Kirill M.V."/>
            <person name="Chang P."/>
        </authorList>
    </citation>
    <scope>NUCLEOTIDE SEQUENCE [LARGE SCALE GENOMIC DNA]</scope>
    <source>
        <tissue evidence="2">Whole</tissue>
    </source>
</reference>
<dbReference type="PROSITE" id="PS50878">
    <property type="entry name" value="RT_POL"/>
    <property type="match status" value="1"/>
</dbReference>
<name>A0A0J7K3D5_LASNI</name>
<dbReference type="AlphaFoldDB" id="A0A0J7K3D5"/>
<protein>
    <submittedName>
        <fullName evidence="2">Reverse transcriptase</fullName>
    </submittedName>
</protein>
<dbReference type="SUPFAM" id="SSF56672">
    <property type="entry name" value="DNA/RNA polymerases"/>
    <property type="match status" value="1"/>
</dbReference>
<dbReference type="STRING" id="67767.A0A0J7K3D5"/>
<sequence length="236" mass="26816">MGLPDPMTEYIMDVYAKSTSLYCDSWRSEKIRPAYGVKQGDPMSPEIFNMMVDRLLKQLPEEIGAKIGGLSLNAAAFADDMLLFATTPMGLQKLLDRSTNFLCKCGLRVNASKCMTVALRNVPHEKKTVVDKDSIFLCEGKVLPALKRSTEWTYLGVPFTPEGKCKIDTTERIRDAIQKLSRAPLKLQQRLFALRTIVIPELYHKLELRNTTLGILRKCDLLLRHAARQWLNQLTR</sequence>
<dbReference type="Pfam" id="PF00078">
    <property type="entry name" value="RVT_1"/>
    <property type="match status" value="1"/>
</dbReference>
<dbReference type="InterPro" id="IPR043502">
    <property type="entry name" value="DNA/RNA_pol_sf"/>
</dbReference>
<accession>A0A0J7K3D5</accession>
<organism evidence="2 3">
    <name type="scientific">Lasius niger</name>
    <name type="common">Black garden ant</name>
    <dbReference type="NCBI Taxonomy" id="67767"/>
    <lineage>
        <taxon>Eukaryota</taxon>
        <taxon>Metazoa</taxon>
        <taxon>Ecdysozoa</taxon>
        <taxon>Arthropoda</taxon>
        <taxon>Hexapoda</taxon>
        <taxon>Insecta</taxon>
        <taxon>Pterygota</taxon>
        <taxon>Neoptera</taxon>
        <taxon>Endopterygota</taxon>
        <taxon>Hymenoptera</taxon>
        <taxon>Apocrita</taxon>
        <taxon>Aculeata</taxon>
        <taxon>Formicoidea</taxon>
        <taxon>Formicidae</taxon>
        <taxon>Formicinae</taxon>
        <taxon>Lasius</taxon>
        <taxon>Lasius</taxon>
    </lineage>
</organism>
<dbReference type="OrthoDB" id="8063823at2759"/>